<keyword evidence="2" id="KW-1185">Reference proteome</keyword>
<evidence type="ECO:0008006" key="3">
    <source>
        <dbReference type="Google" id="ProtNLM"/>
    </source>
</evidence>
<proteinExistence type="predicted"/>
<gene>
    <name evidence="1" type="ORF">SAMN06275492_101304</name>
</gene>
<sequence>MEIALELLLPKMLGEIDYQIIRFQCKDDLLKQLPIRLKGYSSWIPDDWSILVLVDRDDDDCIKLKKQLEKFALDSGFVTKTTASKGQRFKITNRIVIEELESWFFADWDAVKLAYPRVSPTIPQKDPYRDPDGIKGGTWEALERVLKRAGYFSTGLRKAECAREIAQHMDVSRSKSSSFNVFRDAVRHIVAGGIA</sequence>
<evidence type="ECO:0000313" key="1">
    <source>
        <dbReference type="EMBL" id="SMG11920.1"/>
    </source>
</evidence>
<dbReference type="InterPro" id="IPR025455">
    <property type="entry name" value="DUF4276"/>
</dbReference>
<dbReference type="Proteomes" id="UP000193355">
    <property type="component" value="Unassembled WGS sequence"/>
</dbReference>
<name>A0A1X7ICN9_9BACT</name>
<dbReference type="STRING" id="561720.SAMN06275492_101304"/>
<dbReference type="Pfam" id="PF14103">
    <property type="entry name" value="DUF4276"/>
    <property type="match status" value="1"/>
</dbReference>
<organism evidence="1 2">
    <name type="scientific">Dethiosulfovibrio salsuginis</name>
    <dbReference type="NCBI Taxonomy" id="561720"/>
    <lineage>
        <taxon>Bacteria</taxon>
        <taxon>Thermotogati</taxon>
        <taxon>Synergistota</taxon>
        <taxon>Synergistia</taxon>
        <taxon>Synergistales</taxon>
        <taxon>Dethiosulfovibrionaceae</taxon>
        <taxon>Dethiosulfovibrio</taxon>
    </lineage>
</organism>
<accession>A0A1X7ICN9</accession>
<reference evidence="2" key="1">
    <citation type="submission" date="2017-04" db="EMBL/GenBank/DDBJ databases">
        <authorList>
            <person name="Varghese N."/>
            <person name="Submissions S."/>
        </authorList>
    </citation>
    <scope>NUCLEOTIDE SEQUENCE [LARGE SCALE GENOMIC DNA]</scope>
    <source>
        <strain evidence="2">USBA 82</strain>
    </source>
</reference>
<evidence type="ECO:0000313" key="2">
    <source>
        <dbReference type="Proteomes" id="UP000193355"/>
    </source>
</evidence>
<dbReference type="EMBL" id="FXBB01000001">
    <property type="protein sequence ID" value="SMG11920.1"/>
    <property type="molecule type" value="Genomic_DNA"/>
</dbReference>
<dbReference type="AlphaFoldDB" id="A0A1X7ICN9"/>
<protein>
    <recommendedName>
        <fullName evidence="3">DUF4276 family protein</fullName>
    </recommendedName>
</protein>